<dbReference type="InterPro" id="IPR022386">
    <property type="entry name" value="Chitin_NgcE"/>
</dbReference>
<protein>
    <recommendedName>
        <fullName evidence="7">ABC transporter substrate-binding protein</fullName>
    </recommendedName>
</protein>
<dbReference type="PANTHER" id="PTHR43649:SF31">
    <property type="entry name" value="SN-GLYCEROL-3-PHOSPHATE-BINDING PERIPLASMIC PROTEIN UGPB"/>
    <property type="match status" value="1"/>
</dbReference>
<reference evidence="5 6" key="1">
    <citation type="submission" date="2015-09" db="EMBL/GenBank/DDBJ databases">
        <title>Draft genome sequence of Kouleothrix aurantiaca JCM 19913.</title>
        <authorList>
            <person name="Hemp J."/>
        </authorList>
    </citation>
    <scope>NUCLEOTIDE SEQUENCE [LARGE SCALE GENOMIC DNA]</scope>
    <source>
        <strain evidence="5 6">COM-B</strain>
    </source>
</reference>
<name>A0A0N8PRH2_9CHLR</name>
<dbReference type="NCBIfam" id="TIGR03851">
    <property type="entry name" value="chitin_NgcE"/>
    <property type="match status" value="1"/>
</dbReference>
<dbReference type="Pfam" id="PF01547">
    <property type="entry name" value="SBP_bac_1"/>
    <property type="match status" value="1"/>
</dbReference>
<dbReference type="EMBL" id="LJCR01001676">
    <property type="protein sequence ID" value="KPV49917.1"/>
    <property type="molecule type" value="Genomic_DNA"/>
</dbReference>
<dbReference type="PANTHER" id="PTHR43649">
    <property type="entry name" value="ARABINOSE-BINDING PROTEIN-RELATED"/>
    <property type="match status" value="1"/>
</dbReference>
<evidence type="ECO:0000256" key="2">
    <source>
        <dbReference type="ARBA" id="ARBA00008520"/>
    </source>
</evidence>
<dbReference type="InterPro" id="IPR006059">
    <property type="entry name" value="SBP"/>
</dbReference>
<evidence type="ECO:0000313" key="5">
    <source>
        <dbReference type="EMBL" id="KPV49917.1"/>
    </source>
</evidence>
<sequence>MAEAPTAAAAAGGAAEVGNPFNVAAGEIDGVFFAGGFGDDYIKYAGQLVEKAHPDVKVKVQSIQKVQEQLQPRFVAGTPPDVIDNSGAGLIPMADLVAEDQLLDLAPLLAAPAWDTAGKTFGDTLFPGSQTSAIFGGKQYGINIAYTISGIWYSKPAFEAAGYTYPKTWAEMLTLCEQIKKDGKQSPWTYQGRYPYYIWGIVWNMLVYYAGGDDVIKKLDNLEPNAWSDPAIKRATEDLYQLWDKGYIMPGTEGLTHTESQTEWLKGKAVFIPCGNWLENEMKDTTPADFNMTVANIPGYADGKGDQNAVNANGGETYIVPAKGKNTAGGMEYLRALLSKDSAKYFAENVRAIMPVTGGTEGAKLSEGMKAGVALAEGSKGVAINMNFTNWYSAMNKEIDQRTGELMTGVIKPDEFISIMQKKADEVAADPDIKKFTR</sequence>
<evidence type="ECO:0000256" key="3">
    <source>
        <dbReference type="ARBA" id="ARBA00022448"/>
    </source>
</evidence>
<evidence type="ECO:0000256" key="4">
    <source>
        <dbReference type="ARBA" id="ARBA00022729"/>
    </source>
</evidence>
<keyword evidence="6" id="KW-1185">Reference proteome</keyword>
<dbReference type="PATRIC" id="fig|186479.3.peg.2624"/>
<proteinExistence type="inferred from homology"/>
<accession>A0A0N8PRH2</accession>
<keyword evidence="3" id="KW-0813">Transport</keyword>
<dbReference type="SUPFAM" id="SSF53850">
    <property type="entry name" value="Periplasmic binding protein-like II"/>
    <property type="match status" value="1"/>
</dbReference>
<organism evidence="5 6">
    <name type="scientific">Kouleothrix aurantiaca</name>
    <dbReference type="NCBI Taxonomy" id="186479"/>
    <lineage>
        <taxon>Bacteria</taxon>
        <taxon>Bacillati</taxon>
        <taxon>Chloroflexota</taxon>
        <taxon>Chloroflexia</taxon>
        <taxon>Chloroflexales</taxon>
        <taxon>Roseiflexineae</taxon>
        <taxon>Roseiflexaceae</taxon>
        <taxon>Kouleothrix</taxon>
    </lineage>
</organism>
<evidence type="ECO:0000256" key="1">
    <source>
        <dbReference type="ARBA" id="ARBA00004196"/>
    </source>
</evidence>
<evidence type="ECO:0008006" key="7">
    <source>
        <dbReference type="Google" id="ProtNLM"/>
    </source>
</evidence>
<dbReference type="InterPro" id="IPR050490">
    <property type="entry name" value="Bact_solute-bd_prot1"/>
</dbReference>
<dbReference type="GO" id="GO:0030313">
    <property type="term" value="C:cell envelope"/>
    <property type="evidence" value="ECO:0007669"/>
    <property type="project" value="UniProtKB-SubCell"/>
</dbReference>
<comment type="caution">
    <text evidence="5">The sequence shown here is derived from an EMBL/GenBank/DDBJ whole genome shotgun (WGS) entry which is preliminary data.</text>
</comment>
<dbReference type="AlphaFoldDB" id="A0A0N8PRH2"/>
<evidence type="ECO:0000313" key="6">
    <source>
        <dbReference type="Proteomes" id="UP000050509"/>
    </source>
</evidence>
<comment type="similarity">
    <text evidence="2">Belongs to the bacterial solute-binding protein 1 family.</text>
</comment>
<keyword evidence="4" id="KW-0732">Signal</keyword>
<gene>
    <name evidence="5" type="ORF">SE17_29920</name>
</gene>
<dbReference type="Gene3D" id="3.40.190.10">
    <property type="entry name" value="Periplasmic binding protein-like II"/>
    <property type="match status" value="2"/>
</dbReference>
<comment type="subcellular location">
    <subcellularLocation>
        <location evidence="1">Cell envelope</location>
    </subcellularLocation>
</comment>
<dbReference type="Proteomes" id="UP000050509">
    <property type="component" value="Unassembled WGS sequence"/>
</dbReference>